<feature type="region of interest" description="Disordered" evidence="8">
    <location>
        <begin position="345"/>
        <end position="427"/>
    </location>
</feature>
<feature type="region of interest" description="Disordered" evidence="8">
    <location>
        <begin position="249"/>
        <end position="291"/>
    </location>
</feature>
<evidence type="ECO:0000259" key="10">
    <source>
        <dbReference type="Pfam" id="PF05154"/>
    </source>
</evidence>
<keyword evidence="6 9" id="KW-0472">Membrane</keyword>
<evidence type="ECO:0000256" key="7">
    <source>
        <dbReference type="ARBA" id="ARBA00023180"/>
    </source>
</evidence>
<proteinExistence type="inferred from homology"/>
<evidence type="ECO:0000256" key="9">
    <source>
        <dbReference type="SAM" id="Phobius"/>
    </source>
</evidence>
<reference evidence="13" key="1">
    <citation type="submission" date="2017-02" db="UniProtKB">
        <authorList>
            <consortium name="WormBaseParasite"/>
        </authorList>
    </citation>
    <scope>IDENTIFICATION</scope>
</reference>
<feature type="compositionally biased region" description="Polar residues" evidence="8">
    <location>
        <begin position="390"/>
        <end position="410"/>
    </location>
</feature>
<dbReference type="WBParaSite" id="HDID_0000212101-mRNA-1">
    <property type="protein sequence ID" value="HDID_0000212101-mRNA-1"/>
    <property type="gene ID" value="HDID_0000212101"/>
</dbReference>
<dbReference type="AlphaFoldDB" id="A0A0R3SC54"/>
<evidence type="ECO:0000313" key="13">
    <source>
        <dbReference type="WBParaSite" id="HDID_0000212101-mRNA-1"/>
    </source>
</evidence>
<protein>
    <submittedName>
        <fullName evidence="13">TM2 domain-containing protein</fullName>
    </submittedName>
</protein>
<comment type="similarity">
    <text evidence="2">Belongs to the TM2 family.</text>
</comment>
<evidence type="ECO:0000256" key="2">
    <source>
        <dbReference type="ARBA" id="ARBA00008284"/>
    </source>
</evidence>
<keyword evidence="5 9" id="KW-1133">Transmembrane helix</keyword>
<dbReference type="PANTHER" id="PTHR21016">
    <property type="entry name" value="BETA-AMYLOID BINDING PROTEIN-RELATED"/>
    <property type="match status" value="1"/>
</dbReference>
<evidence type="ECO:0000256" key="1">
    <source>
        <dbReference type="ARBA" id="ARBA00004141"/>
    </source>
</evidence>
<evidence type="ECO:0000256" key="3">
    <source>
        <dbReference type="ARBA" id="ARBA00022692"/>
    </source>
</evidence>
<feature type="transmembrane region" description="Helical" evidence="9">
    <location>
        <begin position="161"/>
        <end position="182"/>
    </location>
</feature>
<dbReference type="EMBL" id="UYSG01000479">
    <property type="protein sequence ID" value="VDL19583.1"/>
    <property type="molecule type" value="Genomic_DNA"/>
</dbReference>
<feature type="transmembrane region" description="Helical" evidence="9">
    <location>
        <begin position="131"/>
        <end position="149"/>
    </location>
</feature>
<evidence type="ECO:0000256" key="6">
    <source>
        <dbReference type="ARBA" id="ARBA00023136"/>
    </source>
</evidence>
<feature type="compositionally biased region" description="Low complexity" evidence="8">
    <location>
        <begin position="348"/>
        <end position="368"/>
    </location>
</feature>
<evidence type="ECO:0000313" key="12">
    <source>
        <dbReference type="Proteomes" id="UP000274504"/>
    </source>
</evidence>
<dbReference type="InterPro" id="IPR028213">
    <property type="entry name" value="PA1"/>
</dbReference>
<sequence length="427" mass="48397">MVNVQIVDAFAILWVLPLLVTGYMFDVALLSHGMPNSTQEVYLPSPYDPYSPLVNCSYLPRHSFWCEPPEDLQGNRTLFEKLGNQGCFKWGGIHPNDVQLTTLTCHVLPGIECYGNRTFHLPNYPCLRYHGYYFLTTLLYSIFLGFLGVDRYCLGHLGTGVGKLLTLGGCGVWWIVDIILLARGDLGPSDDSSWMPLLLKIDMEDPTNLSFVDPNSEFTSTYPNGLSLDDLIPFYEDIENDKPLQLEWKFPGRIKRPSPQETEQKNEGTAVSNEAFEKKNDTSSNLTENQPDFAEFDFDTETISSSAIPQARRPLGSSARPVRERRVARLDKILQEDRNLRRMEEQMRQAAEAAKRQQQLQQETQFTQPVEENSASMEEKTNEAPAGEEVQQTEQNLSSEKLENPTTSDLPAQVEQMDINVEEEKAI</sequence>
<name>A0A0R3SC54_HYMDI</name>
<feature type="domain" description="TM2" evidence="10">
    <location>
        <begin position="131"/>
        <end position="179"/>
    </location>
</feature>
<keyword evidence="4" id="KW-0732">Signal</keyword>
<organism evidence="13">
    <name type="scientific">Hymenolepis diminuta</name>
    <name type="common">Rat tapeworm</name>
    <dbReference type="NCBI Taxonomy" id="6216"/>
    <lineage>
        <taxon>Eukaryota</taxon>
        <taxon>Metazoa</taxon>
        <taxon>Spiralia</taxon>
        <taxon>Lophotrochozoa</taxon>
        <taxon>Platyhelminthes</taxon>
        <taxon>Cestoda</taxon>
        <taxon>Eucestoda</taxon>
        <taxon>Cyclophyllidea</taxon>
        <taxon>Hymenolepididae</taxon>
        <taxon>Hymenolepis</taxon>
    </lineage>
</organism>
<dbReference type="STRING" id="6216.A0A0R3SC54"/>
<evidence type="ECO:0000256" key="5">
    <source>
        <dbReference type="ARBA" id="ARBA00022989"/>
    </source>
</evidence>
<keyword evidence="7" id="KW-0325">Glycoprotein</keyword>
<comment type="subcellular location">
    <subcellularLocation>
        <location evidence="1">Membrane</location>
        <topology evidence="1">Multi-pass membrane protein</topology>
    </subcellularLocation>
</comment>
<feature type="region of interest" description="Disordered" evidence="8">
    <location>
        <begin position="304"/>
        <end position="323"/>
    </location>
</feature>
<evidence type="ECO:0000256" key="8">
    <source>
        <dbReference type="SAM" id="MobiDB-lite"/>
    </source>
</evidence>
<dbReference type="Proteomes" id="UP000274504">
    <property type="component" value="Unassembled WGS sequence"/>
</dbReference>
<accession>A0A0R3SC54</accession>
<dbReference type="PANTHER" id="PTHR21016:SF4">
    <property type="entry name" value="TM2 DOMAIN-CONTAINING PROTEIN 2"/>
    <property type="match status" value="1"/>
</dbReference>
<reference evidence="11 12" key="2">
    <citation type="submission" date="2018-11" db="EMBL/GenBank/DDBJ databases">
        <authorList>
            <consortium name="Pathogen Informatics"/>
        </authorList>
    </citation>
    <scope>NUCLEOTIDE SEQUENCE [LARGE SCALE GENOMIC DNA]</scope>
</reference>
<evidence type="ECO:0000256" key="4">
    <source>
        <dbReference type="ARBA" id="ARBA00022729"/>
    </source>
</evidence>
<dbReference type="InterPro" id="IPR007829">
    <property type="entry name" value="TM2"/>
</dbReference>
<dbReference type="OrthoDB" id="408511at2759"/>
<feature type="transmembrane region" description="Helical" evidence="9">
    <location>
        <begin position="6"/>
        <end position="25"/>
    </location>
</feature>
<gene>
    <name evidence="11" type="ORF">HDID_LOCUS2122</name>
</gene>
<dbReference type="InterPro" id="IPR050932">
    <property type="entry name" value="TM2D1-3-like"/>
</dbReference>
<evidence type="ECO:0000313" key="11">
    <source>
        <dbReference type="EMBL" id="VDL19583.1"/>
    </source>
</evidence>
<dbReference type="Pfam" id="PF05154">
    <property type="entry name" value="TM2"/>
    <property type="match status" value="1"/>
</dbReference>
<keyword evidence="3 9" id="KW-0812">Transmembrane</keyword>
<dbReference type="GO" id="GO:0016020">
    <property type="term" value="C:membrane"/>
    <property type="evidence" value="ECO:0007669"/>
    <property type="project" value="UniProtKB-SubCell"/>
</dbReference>
<dbReference type="Pfam" id="PF15364">
    <property type="entry name" value="PAXIP1_C"/>
    <property type="match status" value="1"/>
</dbReference>